<gene>
    <name evidence="1" type="ORF">J2X07_001007</name>
</gene>
<sequence>MMMPLRLNVQSTAWENNTLVLNVPLQESKGIMEWKDSERMLVDSDGLSFIYVLENSEGFIYIAIDNNHWEDLREAISNSSDVWIQNDTGEKLKLSSFNKEMEYLTENIKGNANYGQQMEDEVMKIFGTEENAG</sequence>
<accession>A0ABU1TXT6</accession>
<name>A0ABU1TXT6_9BACL</name>
<evidence type="ECO:0000313" key="1">
    <source>
        <dbReference type="EMBL" id="MDR7072032.1"/>
    </source>
</evidence>
<dbReference type="Proteomes" id="UP001258181">
    <property type="component" value="Unassembled WGS sequence"/>
</dbReference>
<keyword evidence="2" id="KW-1185">Reference proteome</keyword>
<organism evidence="1 2">
    <name type="scientific">Fictibacillus barbaricus</name>
    <dbReference type="NCBI Taxonomy" id="182136"/>
    <lineage>
        <taxon>Bacteria</taxon>
        <taxon>Bacillati</taxon>
        <taxon>Bacillota</taxon>
        <taxon>Bacilli</taxon>
        <taxon>Bacillales</taxon>
        <taxon>Fictibacillaceae</taxon>
        <taxon>Fictibacillus</taxon>
    </lineage>
</organism>
<comment type="caution">
    <text evidence="1">The sequence shown here is derived from an EMBL/GenBank/DDBJ whole genome shotgun (WGS) entry which is preliminary data.</text>
</comment>
<dbReference type="RefSeq" id="WP_310257154.1">
    <property type="nucleotide sequence ID" value="NZ_JAVDWA010000001.1"/>
</dbReference>
<proteinExistence type="predicted"/>
<evidence type="ECO:0000313" key="2">
    <source>
        <dbReference type="Proteomes" id="UP001258181"/>
    </source>
</evidence>
<reference evidence="1 2" key="1">
    <citation type="submission" date="2023-07" db="EMBL/GenBank/DDBJ databases">
        <title>Sorghum-associated microbial communities from plants grown in Nebraska, USA.</title>
        <authorList>
            <person name="Schachtman D."/>
        </authorList>
    </citation>
    <scope>NUCLEOTIDE SEQUENCE [LARGE SCALE GENOMIC DNA]</scope>
    <source>
        <strain evidence="1 2">BE211</strain>
    </source>
</reference>
<protein>
    <submittedName>
        <fullName evidence="1">Uncharacterized protein</fullName>
    </submittedName>
</protein>
<dbReference type="InterPro" id="IPR020908">
    <property type="entry name" value="UPF0738"/>
</dbReference>
<dbReference type="Pfam" id="PF19785">
    <property type="entry name" value="UPF0738"/>
    <property type="match status" value="1"/>
</dbReference>
<dbReference type="EMBL" id="JAVDWA010000001">
    <property type="protein sequence ID" value="MDR7072032.1"/>
    <property type="molecule type" value="Genomic_DNA"/>
</dbReference>